<feature type="chain" id="PRO_5011540328" evidence="7">
    <location>
        <begin position="29"/>
        <end position="204"/>
    </location>
</feature>
<proteinExistence type="inferred from homology"/>
<keyword evidence="4" id="KW-0560">Oxidoreductase</keyword>
<comment type="function">
    <text evidence="1">May be required for disulfide bond formation in some proteins.</text>
</comment>
<dbReference type="RefSeq" id="WP_090018115.1">
    <property type="nucleotide sequence ID" value="NZ_FNCE01000001.1"/>
</dbReference>
<evidence type="ECO:0000256" key="7">
    <source>
        <dbReference type="SAM" id="SignalP"/>
    </source>
</evidence>
<keyword evidence="3 7" id="KW-0732">Signal</keyword>
<dbReference type="InterPro" id="IPR036249">
    <property type="entry name" value="Thioredoxin-like_sf"/>
</dbReference>
<keyword evidence="6" id="KW-0676">Redox-active center</keyword>
<dbReference type="EMBL" id="FNCE01000001">
    <property type="protein sequence ID" value="SDF42227.1"/>
    <property type="molecule type" value="Genomic_DNA"/>
</dbReference>
<feature type="signal peptide" evidence="7">
    <location>
        <begin position="1"/>
        <end position="28"/>
    </location>
</feature>
<protein>
    <submittedName>
        <fullName evidence="9">Thioredoxin</fullName>
    </submittedName>
</protein>
<dbReference type="Pfam" id="PF13462">
    <property type="entry name" value="Thioredoxin_4"/>
    <property type="match status" value="1"/>
</dbReference>
<dbReference type="GO" id="GO:0016491">
    <property type="term" value="F:oxidoreductase activity"/>
    <property type="evidence" value="ECO:0007669"/>
    <property type="project" value="UniProtKB-KW"/>
</dbReference>
<dbReference type="Gene3D" id="3.40.30.10">
    <property type="entry name" value="Glutaredoxin"/>
    <property type="match status" value="1"/>
</dbReference>
<dbReference type="Proteomes" id="UP000199415">
    <property type="component" value="Unassembled WGS sequence"/>
</dbReference>
<evidence type="ECO:0000256" key="2">
    <source>
        <dbReference type="ARBA" id="ARBA00005791"/>
    </source>
</evidence>
<dbReference type="PROSITE" id="PS51352">
    <property type="entry name" value="THIOREDOXIN_2"/>
    <property type="match status" value="1"/>
</dbReference>
<evidence type="ECO:0000313" key="9">
    <source>
        <dbReference type="EMBL" id="SDF42227.1"/>
    </source>
</evidence>
<organism evidence="9 10">
    <name type="scientific">Limimonas halophila</name>
    <dbReference type="NCBI Taxonomy" id="1082479"/>
    <lineage>
        <taxon>Bacteria</taxon>
        <taxon>Pseudomonadati</taxon>
        <taxon>Pseudomonadota</taxon>
        <taxon>Alphaproteobacteria</taxon>
        <taxon>Rhodospirillales</taxon>
        <taxon>Rhodovibrionaceae</taxon>
        <taxon>Limimonas</taxon>
    </lineage>
</organism>
<gene>
    <name evidence="9" type="ORF">SAMN05216241_10145</name>
</gene>
<evidence type="ECO:0000256" key="4">
    <source>
        <dbReference type="ARBA" id="ARBA00023002"/>
    </source>
</evidence>
<keyword evidence="5" id="KW-1015">Disulfide bond</keyword>
<dbReference type="AlphaFoldDB" id="A0A1G7KY97"/>
<dbReference type="OrthoDB" id="8478320at2"/>
<feature type="domain" description="Thioredoxin" evidence="8">
    <location>
        <begin position="20"/>
        <end position="204"/>
    </location>
</feature>
<evidence type="ECO:0000256" key="3">
    <source>
        <dbReference type="ARBA" id="ARBA00022729"/>
    </source>
</evidence>
<dbReference type="STRING" id="1082479.SAMN05216241_10145"/>
<evidence type="ECO:0000256" key="5">
    <source>
        <dbReference type="ARBA" id="ARBA00023157"/>
    </source>
</evidence>
<comment type="similarity">
    <text evidence="2">Belongs to the thioredoxin family. DsbA subfamily.</text>
</comment>
<accession>A0A1G7KY97</accession>
<evidence type="ECO:0000313" key="10">
    <source>
        <dbReference type="Proteomes" id="UP000199415"/>
    </source>
</evidence>
<evidence type="ECO:0000256" key="6">
    <source>
        <dbReference type="ARBA" id="ARBA00023284"/>
    </source>
</evidence>
<dbReference type="InterPro" id="IPR012336">
    <property type="entry name" value="Thioredoxin-like_fold"/>
</dbReference>
<keyword evidence="10" id="KW-1185">Reference proteome</keyword>
<name>A0A1G7KY97_9PROT</name>
<dbReference type="PANTHER" id="PTHR13887">
    <property type="entry name" value="GLUTATHIONE S-TRANSFERASE KAPPA"/>
    <property type="match status" value="1"/>
</dbReference>
<dbReference type="PANTHER" id="PTHR13887:SF14">
    <property type="entry name" value="DISULFIDE BOND FORMATION PROTEIN D"/>
    <property type="match status" value="1"/>
</dbReference>
<dbReference type="SUPFAM" id="SSF52833">
    <property type="entry name" value="Thioredoxin-like"/>
    <property type="match status" value="1"/>
</dbReference>
<dbReference type="InterPro" id="IPR013766">
    <property type="entry name" value="Thioredoxin_domain"/>
</dbReference>
<reference evidence="9 10" key="1">
    <citation type="submission" date="2016-10" db="EMBL/GenBank/DDBJ databases">
        <authorList>
            <person name="de Groot N.N."/>
        </authorList>
    </citation>
    <scope>NUCLEOTIDE SEQUENCE [LARGE SCALE GENOMIC DNA]</scope>
    <source>
        <strain evidence="9 10">DSM 25584</strain>
    </source>
</reference>
<evidence type="ECO:0000256" key="1">
    <source>
        <dbReference type="ARBA" id="ARBA00003565"/>
    </source>
</evidence>
<sequence>MKLRTATIASVLALLAALALAPGQPARAQSAQNHAEHGRVMGDPDAPITIVEFASLTCPHCAHFHRDTLPKLKENWIEPGKAKLIYRHYPLDRPALRAAMAANCFEGDRFFAVLEMMFDSQAKWARAQEPTKALGRIAGMAGMDKGTFESCVNDDAEAESIVQQQLQARKEIGIQSTPTFLIDGEKLAGNQPYDKFVEALEAAQ</sequence>
<evidence type="ECO:0000259" key="8">
    <source>
        <dbReference type="PROSITE" id="PS51352"/>
    </source>
</evidence>